<evidence type="ECO:0000313" key="5">
    <source>
        <dbReference type="Proteomes" id="UP001186944"/>
    </source>
</evidence>
<dbReference type="PANTHER" id="PTHR14187">
    <property type="entry name" value="ALPHA KINASE/ELONGATION FACTOR 2 KINASE"/>
    <property type="match status" value="1"/>
</dbReference>
<comment type="similarity">
    <text evidence="1">Belongs to the heat shock protein 70 family.</text>
</comment>
<keyword evidence="2" id="KW-0547">Nucleotide-binding</keyword>
<keyword evidence="5" id="KW-1185">Reference proteome</keyword>
<evidence type="ECO:0008006" key="6">
    <source>
        <dbReference type="Google" id="ProtNLM"/>
    </source>
</evidence>
<reference evidence="4" key="1">
    <citation type="submission" date="2019-08" db="EMBL/GenBank/DDBJ databases">
        <title>The improved chromosome-level genome for the pearl oyster Pinctada fucata martensii using PacBio sequencing and Hi-C.</title>
        <authorList>
            <person name="Zheng Z."/>
        </authorList>
    </citation>
    <scope>NUCLEOTIDE SEQUENCE</scope>
    <source>
        <strain evidence="4">ZZ-2019</strain>
        <tissue evidence="4">Adductor muscle</tissue>
    </source>
</reference>
<dbReference type="GO" id="GO:0005524">
    <property type="term" value="F:ATP binding"/>
    <property type="evidence" value="ECO:0007669"/>
    <property type="project" value="UniProtKB-KW"/>
</dbReference>
<dbReference type="EMBL" id="VSWD01000005">
    <property type="protein sequence ID" value="KAK3102543.1"/>
    <property type="molecule type" value="Genomic_DNA"/>
</dbReference>
<dbReference type="PANTHER" id="PTHR14187:SF5">
    <property type="entry name" value="HEAT SHOCK 70 KDA PROTEIN 12A"/>
    <property type="match status" value="1"/>
</dbReference>
<dbReference type="AlphaFoldDB" id="A0AA89C7D9"/>
<gene>
    <name evidence="4" type="ORF">FSP39_012080</name>
</gene>
<evidence type="ECO:0000256" key="2">
    <source>
        <dbReference type="ARBA" id="ARBA00022741"/>
    </source>
</evidence>
<dbReference type="InterPro" id="IPR013126">
    <property type="entry name" value="Hsp_70_fam"/>
</dbReference>
<sequence length="608" mass="69353">PDCTKILVAAIDFGSSYSGYAFQFRHEFRSNPLQISTNNWQSAKSGFMSHKTPSVILLDTNKRFHSFGYDAEDKYAQLTRTKNHKEWFYFTGIKMKLMIALDTFIEEDNNKALFKERLRRDAVIKDMEDREYPLLDLMAMAYKYLIEHFLHQLESRTLLKDITPKTDIQWVITVPAIWTDASKQFTREAAIKAGLSEHQIRLAYEPEAAALYCRLLPVDKFVSGGKEKSLVFSTFERGKKFMVLDLGGGTVDISVQETTKEGQMKSIHKVCGGPWGGQAVDEEFRKCIQKIFGGDVLFQFRDSYRSKYLEFLRDFELKKRQAKLASDSKVALRVPAELCDLLEETTKLSLKENLSNSTFKDKIDAVGDKLVFHQDEFNSIFSGAMKNIKGHMKNIFKDKRCQDLTGILLVGGFAESEMVIETLRKTFPTQKFIVPSEAGLSVVKGAVLFGHDPDIICARTCRYTYGTAVAKPFRNGVDPLQKRTIISGEYFCNSRFAKTFTIGDLVNIGDKKSIEMSCDYRDENHQYLRYEPVSWDVLISTKEDPTYSDEDGITKLGEIVIQLPDEETIWPEFFDCTVFMEIAGTEIDVTCTLETGESVQGSFEFLIE</sequence>
<dbReference type="Gene3D" id="3.30.420.40">
    <property type="match status" value="1"/>
</dbReference>
<dbReference type="GO" id="GO:0140662">
    <property type="term" value="F:ATP-dependent protein folding chaperone"/>
    <property type="evidence" value="ECO:0007669"/>
    <property type="project" value="InterPro"/>
</dbReference>
<comment type="caution">
    <text evidence="4">The sequence shown here is derived from an EMBL/GenBank/DDBJ whole genome shotgun (WGS) entry which is preliminary data.</text>
</comment>
<dbReference type="CDD" id="cd10229">
    <property type="entry name" value="ASKHA_NBD_HSP70_HSPA12"/>
    <property type="match status" value="1"/>
</dbReference>
<dbReference type="Proteomes" id="UP001186944">
    <property type="component" value="Unassembled WGS sequence"/>
</dbReference>
<accession>A0AA89C7D9</accession>
<keyword evidence="3" id="KW-0067">ATP-binding</keyword>
<organism evidence="4 5">
    <name type="scientific">Pinctada imbricata</name>
    <name type="common">Atlantic pearl-oyster</name>
    <name type="synonym">Pinctada martensii</name>
    <dbReference type="NCBI Taxonomy" id="66713"/>
    <lineage>
        <taxon>Eukaryota</taxon>
        <taxon>Metazoa</taxon>
        <taxon>Spiralia</taxon>
        <taxon>Lophotrochozoa</taxon>
        <taxon>Mollusca</taxon>
        <taxon>Bivalvia</taxon>
        <taxon>Autobranchia</taxon>
        <taxon>Pteriomorphia</taxon>
        <taxon>Pterioida</taxon>
        <taxon>Pterioidea</taxon>
        <taxon>Pteriidae</taxon>
        <taxon>Pinctada</taxon>
    </lineage>
</organism>
<feature type="non-terminal residue" evidence="4">
    <location>
        <position position="1"/>
    </location>
</feature>
<evidence type="ECO:0000313" key="4">
    <source>
        <dbReference type="EMBL" id="KAK3102543.1"/>
    </source>
</evidence>
<protein>
    <recommendedName>
        <fullName evidence="6">Heat shock 70 kDa protein 12A</fullName>
    </recommendedName>
</protein>
<evidence type="ECO:0000256" key="3">
    <source>
        <dbReference type="ARBA" id="ARBA00022840"/>
    </source>
</evidence>
<dbReference type="Pfam" id="PF00012">
    <property type="entry name" value="HSP70"/>
    <property type="match status" value="1"/>
</dbReference>
<proteinExistence type="inferred from homology"/>
<name>A0AA89C7D9_PINIB</name>
<evidence type="ECO:0000256" key="1">
    <source>
        <dbReference type="ARBA" id="ARBA00007381"/>
    </source>
</evidence>
<dbReference type="InterPro" id="IPR043129">
    <property type="entry name" value="ATPase_NBD"/>
</dbReference>
<dbReference type="SUPFAM" id="SSF53067">
    <property type="entry name" value="Actin-like ATPase domain"/>
    <property type="match status" value="2"/>
</dbReference>